<dbReference type="Proteomes" id="UP000488956">
    <property type="component" value="Unassembled WGS sequence"/>
</dbReference>
<name>A0A6A3G062_9STRA</name>
<evidence type="ECO:0000313" key="7">
    <source>
        <dbReference type="Proteomes" id="UP000460718"/>
    </source>
</evidence>
<evidence type="ECO:0000313" key="4">
    <source>
        <dbReference type="EMBL" id="KAE9259433.1"/>
    </source>
</evidence>
<dbReference type="EMBL" id="QXFX01011948">
    <property type="protein sequence ID" value="KAE9051268.1"/>
    <property type="molecule type" value="Genomic_DNA"/>
</dbReference>
<comment type="caution">
    <text evidence="1">The sequence shown here is derived from an EMBL/GenBank/DDBJ whole genome shotgun (WGS) entry which is preliminary data.</text>
</comment>
<dbReference type="AlphaFoldDB" id="A0A6A3G062"/>
<organism evidence="1 7">
    <name type="scientific">Phytophthora fragariae</name>
    <dbReference type="NCBI Taxonomy" id="53985"/>
    <lineage>
        <taxon>Eukaryota</taxon>
        <taxon>Sar</taxon>
        <taxon>Stramenopiles</taxon>
        <taxon>Oomycota</taxon>
        <taxon>Peronosporomycetes</taxon>
        <taxon>Peronosporales</taxon>
        <taxon>Peronosporaceae</taxon>
        <taxon>Phytophthora</taxon>
    </lineage>
</organism>
<evidence type="ECO:0000313" key="3">
    <source>
        <dbReference type="EMBL" id="KAE9054944.1"/>
    </source>
</evidence>
<evidence type="ECO:0000313" key="1">
    <source>
        <dbReference type="EMBL" id="KAE8950842.1"/>
    </source>
</evidence>
<reference evidence="7 8" key="1">
    <citation type="submission" date="2018-09" db="EMBL/GenBank/DDBJ databases">
        <title>Genomic investigation of the strawberry pathogen Phytophthora fragariae indicates pathogenicity is determined by transcriptional variation in three key races.</title>
        <authorList>
            <person name="Adams T.M."/>
            <person name="Armitage A.D."/>
            <person name="Sobczyk M.K."/>
            <person name="Bates H.J."/>
            <person name="Dunwell J.M."/>
            <person name="Nellist C.F."/>
            <person name="Harrison R.J."/>
        </authorList>
    </citation>
    <scope>NUCLEOTIDE SEQUENCE [LARGE SCALE GENOMIC DNA]</scope>
    <source>
        <strain evidence="4 5">A4</strain>
        <strain evidence="3 6">NOV-5</strain>
        <strain evidence="2 8">ONT-3</strain>
        <strain evidence="1 7">SCRP245</strain>
    </source>
</reference>
<dbReference type="Proteomes" id="UP000437068">
    <property type="component" value="Unassembled WGS sequence"/>
</dbReference>
<dbReference type="Proteomes" id="UP000440732">
    <property type="component" value="Unassembled WGS sequence"/>
</dbReference>
<evidence type="ECO:0000313" key="6">
    <source>
        <dbReference type="Proteomes" id="UP000440732"/>
    </source>
</evidence>
<evidence type="ECO:0000313" key="2">
    <source>
        <dbReference type="EMBL" id="KAE9051268.1"/>
    </source>
</evidence>
<accession>A0A6A3G062</accession>
<protein>
    <submittedName>
        <fullName evidence="1">Uncharacterized protein</fullName>
    </submittedName>
</protein>
<sequence length="32" mass="3597">MGSIPGESDTKQKIRPMCRFNFVLTLNAGWKA</sequence>
<evidence type="ECO:0000313" key="5">
    <source>
        <dbReference type="Proteomes" id="UP000437068"/>
    </source>
</evidence>
<dbReference type="EMBL" id="QXGE01010766">
    <property type="protein sequence ID" value="KAE9259433.1"/>
    <property type="molecule type" value="Genomic_DNA"/>
</dbReference>
<proteinExistence type="predicted"/>
<dbReference type="EMBL" id="QXFW01012682">
    <property type="protein sequence ID" value="KAE8950842.1"/>
    <property type="molecule type" value="Genomic_DNA"/>
</dbReference>
<evidence type="ECO:0000313" key="8">
    <source>
        <dbReference type="Proteomes" id="UP000488956"/>
    </source>
</evidence>
<dbReference type="EMBL" id="QXGA01010902">
    <property type="protein sequence ID" value="KAE9054944.1"/>
    <property type="molecule type" value="Genomic_DNA"/>
</dbReference>
<dbReference type="Proteomes" id="UP000460718">
    <property type="component" value="Unassembled WGS sequence"/>
</dbReference>
<gene>
    <name evidence="4" type="ORF">PF001_g33041</name>
    <name evidence="3" type="ORF">PF006_g33117</name>
    <name evidence="2" type="ORF">PF010_g33145</name>
    <name evidence="1" type="ORF">PF011_g33119</name>
</gene>